<keyword evidence="1" id="KW-1133">Transmembrane helix</keyword>
<organism evidence="2 3">
    <name type="scientific">Atta colombica</name>
    <dbReference type="NCBI Taxonomy" id="520822"/>
    <lineage>
        <taxon>Eukaryota</taxon>
        <taxon>Metazoa</taxon>
        <taxon>Ecdysozoa</taxon>
        <taxon>Arthropoda</taxon>
        <taxon>Hexapoda</taxon>
        <taxon>Insecta</taxon>
        <taxon>Pterygota</taxon>
        <taxon>Neoptera</taxon>
        <taxon>Endopterygota</taxon>
        <taxon>Hymenoptera</taxon>
        <taxon>Apocrita</taxon>
        <taxon>Aculeata</taxon>
        <taxon>Formicoidea</taxon>
        <taxon>Formicidae</taxon>
        <taxon>Myrmicinae</taxon>
        <taxon>Atta</taxon>
    </lineage>
</organism>
<accession>A0A151HYB2</accession>
<evidence type="ECO:0000313" key="3">
    <source>
        <dbReference type="Proteomes" id="UP000078540"/>
    </source>
</evidence>
<sequence>MNVTTGVRVRIYDEEKCIHEHETIRSDGNDLRTLIQNLRDVQLEINCFLTTLIQRRDVSSGTINSLIVHIKIVIVNNFFLLYYLCIVRFLQFDRNDESIDLFGR</sequence>
<dbReference type="EMBL" id="KQ976723">
    <property type="protein sequence ID" value="KYM76664.1"/>
    <property type="molecule type" value="Genomic_DNA"/>
</dbReference>
<name>A0A151HYB2_9HYME</name>
<evidence type="ECO:0000313" key="2">
    <source>
        <dbReference type="EMBL" id="KYM76664.1"/>
    </source>
</evidence>
<proteinExistence type="predicted"/>
<gene>
    <name evidence="2" type="ORF">ALC53_12902</name>
</gene>
<dbReference type="Proteomes" id="UP000078540">
    <property type="component" value="Unassembled WGS sequence"/>
</dbReference>
<evidence type="ECO:0000256" key="1">
    <source>
        <dbReference type="SAM" id="Phobius"/>
    </source>
</evidence>
<feature type="transmembrane region" description="Helical" evidence="1">
    <location>
        <begin position="66"/>
        <end position="85"/>
    </location>
</feature>
<keyword evidence="1" id="KW-0812">Transmembrane</keyword>
<keyword evidence="3" id="KW-1185">Reference proteome</keyword>
<protein>
    <submittedName>
        <fullName evidence="2">Uncharacterized protein</fullName>
    </submittedName>
</protein>
<reference evidence="2 3" key="1">
    <citation type="submission" date="2015-09" db="EMBL/GenBank/DDBJ databases">
        <title>Atta colombica WGS genome.</title>
        <authorList>
            <person name="Nygaard S."/>
            <person name="Hu H."/>
            <person name="Boomsma J."/>
            <person name="Zhang G."/>
        </authorList>
    </citation>
    <scope>NUCLEOTIDE SEQUENCE [LARGE SCALE GENOMIC DNA]</scope>
    <source>
        <strain evidence="2">Treedump-2</strain>
        <tissue evidence="2">Whole body</tissue>
    </source>
</reference>
<dbReference type="AlphaFoldDB" id="A0A151HYB2"/>
<keyword evidence="1" id="KW-0472">Membrane</keyword>